<sequence>MLGLIDHGLVGRHSLNSDNPKHQDNTYKIYFGLGQSLDLIHSPNVFKVSLAGIRLGHYLMRKFDSSFSDKRILDVGTGSGVHALLMRKLGNHDITATDISEHSIEQAKMHERMNFHQHAISFLTSDLFSSLPERQFQTIIFNPPGWRTPSASLTQRLKSIEQEGEMPIQSMFYGEEVIRRFLHELPRYLSPTGTAVVGFNSMVGISDVLSKYNQSHQDTPPLAYRLMERHTLPLLYYSDHWRMISNALNKEFEHWSKQDMAAYSIDKNGEIFWSYEIIEFFHRTK</sequence>
<protein>
    <submittedName>
        <fullName evidence="5">50S ribosomal protein L3 glutamine methyltransferase</fullName>
        <ecNumber evidence="5">2.1.1.298</ecNumber>
    </submittedName>
</protein>
<proteinExistence type="predicted"/>
<dbReference type="Proteomes" id="UP000323425">
    <property type="component" value="Unassembled WGS sequence"/>
</dbReference>
<dbReference type="GO" id="GO:0035657">
    <property type="term" value="C:eRF1 methyltransferase complex"/>
    <property type="evidence" value="ECO:0007669"/>
    <property type="project" value="TreeGrafter"/>
</dbReference>
<dbReference type="PANTHER" id="PTHR45875:SF1">
    <property type="entry name" value="METHYLTRANSFERASE N6AMT1"/>
    <property type="match status" value="1"/>
</dbReference>
<keyword evidence="2 5" id="KW-0808">Transferase</keyword>
<evidence type="ECO:0000256" key="3">
    <source>
        <dbReference type="ARBA" id="ARBA00022691"/>
    </source>
</evidence>
<evidence type="ECO:0000256" key="2">
    <source>
        <dbReference type="ARBA" id="ARBA00022679"/>
    </source>
</evidence>
<dbReference type="PANTHER" id="PTHR45875">
    <property type="entry name" value="METHYLTRANSFERASE N6AMT1"/>
    <property type="match status" value="1"/>
</dbReference>
<dbReference type="CDD" id="cd02440">
    <property type="entry name" value="AdoMet_MTases"/>
    <property type="match status" value="1"/>
</dbReference>
<evidence type="ECO:0000256" key="1">
    <source>
        <dbReference type="ARBA" id="ARBA00022603"/>
    </source>
</evidence>
<dbReference type="Gene3D" id="3.40.50.150">
    <property type="entry name" value="Vaccinia Virus protein VP39"/>
    <property type="match status" value="1"/>
</dbReference>
<gene>
    <name evidence="5" type="primary">prmB</name>
    <name evidence="5" type="ORF">FX985_02300</name>
</gene>
<accession>A0A5M9IZK4</accession>
<keyword evidence="3" id="KW-0949">S-adenosyl-L-methionine</keyword>
<keyword evidence="5" id="KW-0689">Ribosomal protein</keyword>
<dbReference type="GO" id="GO:0008757">
    <property type="term" value="F:S-adenosylmethionine-dependent methyltransferase activity"/>
    <property type="evidence" value="ECO:0007669"/>
    <property type="project" value="TreeGrafter"/>
</dbReference>
<dbReference type="InterPro" id="IPR052190">
    <property type="entry name" value="Euk-Arch_PrmC-MTase"/>
</dbReference>
<dbReference type="GO" id="GO:0032259">
    <property type="term" value="P:methylation"/>
    <property type="evidence" value="ECO:0007669"/>
    <property type="project" value="UniProtKB-KW"/>
</dbReference>
<dbReference type="InterPro" id="IPR029063">
    <property type="entry name" value="SAM-dependent_MTases_sf"/>
</dbReference>
<dbReference type="SUPFAM" id="SSF53335">
    <property type="entry name" value="S-adenosyl-L-methionine-dependent methyltransferases"/>
    <property type="match status" value="1"/>
</dbReference>
<dbReference type="EC" id="2.1.1.298" evidence="5"/>
<dbReference type="EMBL" id="VTFH01000001">
    <property type="protein sequence ID" value="KAA8562234.1"/>
    <property type="molecule type" value="Genomic_DNA"/>
</dbReference>
<reference evidence="5 6" key="1">
    <citation type="journal article" date="2018" name="Plant Biotechnol. Rep.">
        <title>Diversity and antifungal activity of endophytic bacteria associated with Panax ginseng seedlings.</title>
        <authorList>
            <person name="Park J.M."/>
            <person name="Hong C.E."/>
            <person name="Jo S.H."/>
        </authorList>
    </citation>
    <scope>NUCLEOTIDE SEQUENCE [LARGE SCALE GENOMIC DNA]</scope>
    <source>
        <strain evidence="5 6">PgKB38</strain>
    </source>
</reference>
<dbReference type="GO" id="GO:0008276">
    <property type="term" value="F:protein methyltransferase activity"/>
    <property type="evidence" value="ECO:0007669"/>
    <property type="project" value="TreeGrafter"/>
</dbReference>
<organism evidence="5 6">
    <name type="scientific">Pseudomonas extremaustralis</name>
    <dbReference type="NCBI Taxonomy" id="359110"/>
    <lineage>
        <taxon>Bacteria</taxon>
        <taxon>Pseudomonadati</taxon>
        <taxon>Pseudomonadota</taxon>
        <taxon>Gammaproteobacteria</taxon>
        <taxon>Pseudomonadales</taxon>
        <taxon>Pseudomonadaceae</taxon>
        <taxon>Pseudomonas</taxon>
    </lineage>
</organism>
<name>A0A5M9IZK4_9PSED</name>
<comment type="caution">
    <text evidence="5">The sequence shown here is derived from an EMBL/GenBank/DDBJ whole genome shotgun (WGS) entry which is preliminary data.</text>
</comment>
<dbReference type="RefSeq" id="WP_150293758.1">
    <property type="nucleotide sequence ID" value="NZ_VTFH01000001.1"/>
</dbReference>
<feature type="domain" description="Methyltransferase small" evidence="4">
    <location>
        <begin position="57"/>
        <end position="144"/>
    </location>
</feature>
<evidence type="ECO:0000313" key="5">
    <source>
        <dbReference type="EMBL" id="KAA8562234.1"/>
    </source>
</evidence>
<dbReference type="AlphaFoldDB" id="A0A5M9IZK4"/>
<keyword evidence="5" id="KW-0687">Ribonucleoprotein</keyword>
<dbReference type="Pfam" id="PF05175">
    <property type="entry name" value="MTS"/>
    <property type="match status" value="1"/>
</dbReference>
<dbReference type="GO" id="GO:0005840">
    <property type="term" value="C:ribosome"/>
    <property type="evidence" value="ECO:0007669"/>
    <property type="project" value="UniProtKB-KW"/>
</dbReference>
<dbReference type="InterPro" id="IPR007848">
    <property type="entry name" value="Small_mtfrase_dom"/>
</dbReference>
<keyword evidence="1 5" id="KW-0489">Methyltransferase</keyword>
<evidence type="ECO:0000259" key="4">
    <source>
        <dbReference type="Pfam" id="PF05175"/>
    </source>
</evidence>
<evidence type="ECO:0000313" key="6">
    <source>
        <dbReference type="Proteomes" id="UP000323425"/>
    </source>
</evidence>